<feature type="transmembrane region" description="Helical" evidence="1">
    <location>
        <begin position="140"/>
        <end position="159"/>
    </location>
</feature>
<feature type="transmembrane region" description="Helical" evidence="1">
    <location>
        <begin position="404"/>
        <end position="421"/>
    </location>
</feature>
<feature type="transmembrane region" description="Helical" evidence="1">
    <location>
        <begin position="7"/>
        <end position="29"/>
    </location>
</feature>
<dbReference type="OrthoDB" id="1938692at2"/>
<feature type="transmembrane region" description="Helical" evidence="1">
    <location>
        <begin position="457"/>
        <end position="479"/>
    </location>
</feature>
<feature type="transmembrane region" description="Helical" evidence="1">
    <location>
        <begin position="57"/>
        <end position="74"/>
    </location>
</feature>
<dbReference type="STRING" id="33033.NW74_04220"/>
<dbReference type="Proteomes" id="UP000031386">
    <property type="component" value="Chromosome"/>
</dbReference>
<gene>
    <name evidence="3" type="ORF">HXM94_02470</name>
    <name evidence="2" type="ORF">NW74_04220</name>
</gene>
<accession>A0A0B4S1X3</accession>
<keyword evidence="4" id="KW-1185">Reference proteome</keyword>
<feature type="transmembrane region" description="Helical" evidence="1">
    <location>
        <begin position="188"/>
        <end position="206"/>
    </location>
</feature>
<feature type="transmembrane region" description="Helical" evidence="1">
    <location>
        <begin position="94"/>
        <end position="119"/>
    </location>
</feature>
<sequence>MNITFRKFYSLITAFSFIFTLLLGVSYLYTDRLDILLFTLLSFFVSLILFCFTDIKYYIIHLFFYITIFIFLVSRPTIDYLRSYSFNTYQKDAYVFAFVIVMISLLGLFIGGIISKALLKIKNKKRLDVDSNDKLKSSIWLKNIRIVSLTVYILTYPFYALRLIERLIFKLNTSYYIYYASFKSNLPYFTYILSVFTVYSMCVYLASKPNKRNATIVLVSNLFANAIYLFIGTRNPFILSLIFSFIYYFIRGQEDIKNKWIGVKEKILIFTSLPIIIVGMGLLNYVRDNVEVSNFKIFDIFIDFIYKQGTSFGVLAKGFLYNSNIAVRSFTNFTFGPIVEYFTHGNFGKLLFDTKPFTATTNSIELAIKSNSYAHNLSYIAMKGDYLQGHGLGSSFIMENFTDYGYLGVFLFSVALGFLFIRMLNVSYRNKILPFVCTLIILNNLFFMPRSSFSESFSILLTFQFWFIIILIFVVAKLISKENSYTIFKIKEI</sequence>
<dbReference type="KEGG" id="pmic:NW74_04220"/>
<evidence type="ECO:0000256" key="1">
    <source>
        <dbReference type="SAM" id="Phobius"/>
    </source>
</evidence>
<evidence type="ECO:0000313" key="4">
    <source>
        <dbReference type="Proteomes" id="UP000031386"/>
    </source>
</evidence>
<dbReference type="EMBL" id="CP009761">
    <property type="protein sequence ID" value="AIZ36591.1"/>
    <property type="molecule type" value="Genomic_DNA"/>
</dbReference>
<feature type="transmembrane region" description="Helical" evidence="1">
    <location>
        <begin position="35"/>
        <end position="52"/>
    </location>
</feature>
<name>A0A0B4S1X3_9FIRM</name>
<evidence type="ECO:0000313" key="3">
    <source>
        <dbReference type="EMBL" id="MBF1306645.1"/>
    </source>
</evidence>
<proteinExistence type="predicted"/>
<keyword evidence="1" id="KW-1133">Transmembrane helix</keyword>
<feature type="transmembrane region" description="Helical" evidence="1">
    <location>
        <begin position="266"/>
        <end position="286"/>
    </location>
</feature>
<dbReference type="NCBIfam" id="TIGR04370">
    <property type="entry name" value="glyco_rpt_poly"/>
    <property type="match status" value="1"/>
</dbReference>
<keyword evidence="1" id="KW-0812">Transmembrane</keyword>
<reference evidence="2 4" key="1">
    <citation type="submission" date="2014-10" db="EMBL/GenBank/DDBJ databases">
        <title>Complete genome sequence of Parvimonas micra KCOM 1535 (= ChDC B708).</title>
        <authorList>
            <person name="Kook J.-K."/>
            <person name="Park S.-N."/>
            <person name="Lim Y.K."/>
            <person name="Roh H."/>
        </authorList>
    </citation>
    <scope>NUCLEOTIDE SEQUENCE [LARGE SCALE GENOMIC DNA]</scope>
    <source>
        <strain evidence="2">KCOM 1535</strain>
        <strain evidence="4">KCOM 1535 / ChDC B708</strain>
    </source>
</reference>
<dbReference type="InterPro" id="IPR029468">
    <property type="entry name" value="O-ag_pol_Wzy"/>
</dbReference>
<organism evidence="2 4">
    <name type="scientific">Parvimonas micra</name>
    <dbReference type="NCBI Taxonomy" id="33033"/>
    <lineage>
        <taxon>Bacteria</taxon>
        <taxon>Bacillati</taxon>
        <taxon>Bacillota</taxon>
        <taxon>Tissierellia</taxon>
        <taxon>Tissierellales</taxon>
        <taxon>Peptoniphilaceae</taxon>
        <taxon>Parvimonas</taxon>
    </lineage>
</organism>
<dbReference type="RefSeq" id="WP_041953999.1">
    <property type="nucleotide sequence ID" value="NZ_CP009761.1"/>
</dbReference>
<dbReference type="Pfam" id="PF14296">
    <property type="entry name" value="O-ag_pol_Wzy"/>
    <property type="match status" value="1"/>
</dbReference>
<feature type="transmembrane region" description="Helical" evidence="1">
    <location>
        <begin position="237"/>
        <end position="254"/>
    </location>
</feature>
<dbReference type="EMBL" id="JABZRE010000005">
    <property type="protein sequence ID" value="MBF1306645.1"/>
    <property type="molecule type" value="Genomic_DNA"/>
</dbReference>
<reference evidence="3" key="2">
    <citation type="submission" date="2020-04" db="EMBL/GenBank/DDBJ databases">
        <title>Deep metagenomics examines the oral microbiome during advanced dental caries in children, revealing novel taxa and co-occurrences with host molecules.</title>
        <authorList>
            <person name="Baker J.L."/>
            <person name="Morton J.T."/>
            <person name="Dinis M."/>
            <person name="Alvarez R."/>
            <person name="Tran N.C."/>
            <person name="Knight R."/>
            <person name="Edlund A."/>
        </authorList>
    </citation>
    <scope>NUCLEOTIDE SEQUENCE</scope>
    <source>
        <strain evidence="3">JCVI_23_bin.11</strain>
    </source>
</reference>
<keyword evidence="1" id="KW-0472">Membrane</keyword>
<dbReference type="AlphaFoldDB" id="A0A0B4S1X3"/>
<dbReference type="Proteomes" id="UP000758611">
    <property type="component" value="Unassembled WGS sequence"/>
</dbReference>
<protein>
    <submittedName>
        <fullName evidence="3">O-antigen polysaccharide polymerase Wzy family protein</fullName>
    </submittedName>
</protein>
<evidence type="ECO:0000313" key="2">
    <source>
        <dbReference type="EMBL" id="AIZ36591.1"/>
    </source>
</evidence>